<evidence type="ECO:0000256" key="1">
    <source>
        <dbReference type="SAM" id="Coils"/>
    </source>
</evidence>
<feature type="non-terminal residue" evidence="2">
    <location>
        <position position="1"/>
    </location>
</feature>
<reference evidence="2" key="1">
    <citation type="submission" date="2023-10" db="EMBL/GenBank/DDBJ databases">
        <title>Genome assembly of Pristionchus species.</title>
        <authorList>
            <person name="Yoshida K."/>
            <person name="Sommer R.J."/>
        </authorList>
    </citation>
    <scope>NUCLEOTIDE SEQUENCE</scope>
    <source>
        <strain evidence="2">RS0144</strain>
    </source>
</reference>
<proteinExistence type="predicted"/>
<feature type="coiled-coil region" evidence="1">
    <location>
        <begin position="108"/>
        <end position="165"/>
    </location>
</feature>
<accession>A0AAV5SCB1</accession>
<evidence type="ECO:0008006" key="4">
    <source>
        <dbReference type="Google" id="ProtNLM"/>
    </source>
</evidence>
<name>A0AAV5SCB1_9BILA</name>
<protein>
    <recommendedName>
        <fullName evidence="4">RanBP2-type domain-containing protein</fullName>
    </recommendedName>
</protein>
<evidence type="ECO:0000313" key="2">
    <source>
        <dbReference type="EMBL" id="GMS80982.1"/>
    </source>
</evidence>
<dbReference type="EMBL" id="BTSX01000001">
    <property type="protein sequence ID" value="GMS80982.1"/>
    <property type="molecule type" value="Genomic_DNA"/>
</dbReference>
<keyword evidence="1" id="KW-0175">Coiled coil</keyword>
<gene>
    <name evidence="2" type="ORF">PENTCL1PPCAC_3157</name>
</gene>
<sequence length="248" mass="27699">IFRMVRKTPTDQLMKLQGKLTKKVEQAVKCLAPRDTIFVPSNIAEGPSSSATLLSDRSLPSPSLPVTPLIEMTLRPATELSPLPKYDEVVGNTNEYRASHLKSQDLGVDLIKAALQTEEERIRQLTEDNKMLLEYANTLNFGSNEDDLRKEILALESELSRLRIMYPTLIPPPIPSRPNSTSDTTWICPKCSEREPESSTRCKVCRLPSLSIPLEEAHDCRCKYCAPDNVDSSTDTPGWVVLDGLTIM</sequence>
<dbReference type="AlphaFoldDB" id="A0AAV5SCB1"/>
<evidence type="ECO:0000313" key="3">
    <source>
        <dbReference type="Proteomes" id="UP001432027"/>
    </source>
</evidence>
<comment type="caution">
    <text evidence="2">The sequence shown here is derived from an EMBL/GenBank/DDBJ whole genome shotgun (WGS) entry which is preliminary data.</text>
</comment>
<dbReference type="Proteomes" id="UP001432027">
    <property type="component" value="Unassembled WGS sequence"/>
</dbReference>
<keyword evidence="3" id="KW-1185">Reference proteome</keyword>
<organism evidence="2 3">
    <name type="scientific">Pristionchus entomophagus</name>
    <dbReference type="NCBI Taxonomy" id="358040"/>
    <lineage>
        <taxon>Eukaryota</taxon>
        <taxon>Metazoa</taxon>
        <taxon>Ecdysozoa</taxon>
        <taxon>Nematoda</taxon>
        <taxon>Chromadorea</taxon>
        <taxon>Rhabditida</taxon>
        <taxon>Rhabditina</taxon>
        <taxon>Diplogasteromorpha</taxon>
        <taxon>Diplogasteroidea</taxon>
        <taxon>Neodiplogasteridae</taxon>
        <taxon>Pristionchus</taxon>
    </lineage>
</organism>